<evidence type="ECO:0000259" key="9">
    <source>
        <dbReference type="PROSITE" id="PS50905"/>
    </source>
</evidence>
<dbReference type="EC" id="1.16.3.1" evidence="3"/>
<dbReference type="GO" id="GO:0020037">
    <property type="term" value="F:heme binding"/>
    <property type="evidence" value="ECO:0007669"/>
    <property type="project" value="TreeGrafter"/>
</dbReference>
<dbReference type="GO" id="GO:0006826">
    <property type="term" value="P:iron ion transport"/>
    <property type="evidence" value="ECO:0007669"/>
    <property type="project" value="InterPro"/>
</dbReference>
<accession>A0A4V2V0Z2</accession>
<dbReference type="InterPro" id="IPR002024">
    <property type="entry name" value="Bacterioferritin"/>
</dbReference>
<dbReference type="PANTHER" id="PTHR30295">
    <property type="entry name" value="BACTERIOFERRITIN"/>
    <property type="match status" value="1"/>
</dbReference>
<dbReference type="SUPFAM" id="SSF47240">
    <property type="entry name" value="Ferritin-like"/>
    <property type="match status" value="1"/>
</dbReference>
<gene>
    <name evidence="10" type="ORF">EDC35_10950</name>
</gene>
<dbReference type="GO" id="GO:0006879">
    <property type="term" value="P:intracellular iron ion homeostasis"/>
    <property type="evidence" value="ECO:0007669"/>
    <property type="project" value="UniProtKB-KW"/>
</dbReference>
<evidence type="ECO:0000256" key="1">
    <source>
        <dbReference type="ARBA" id="ARBA00001970"/>
    </source>
</evidence>
<comment type="cofactor">
    <cofactor evidence="1">
        <name>heme b</name>
        <dbReference type="ChEBI" id="CHEBI:60344"/>
    </cofactor>
</comment>
<keyword evidence="6" id="KW-0479">Metal-binding</keyword>
<dbReference type="Pfam" id="PF00210">
    <property type="entry name" value="Ferritin"/>
    <property type="match status" value="1"/>
</dbReference>
<dbReference type="GO" id="GO:0008199">
    <property type="term" value="F:ferric iron binding"/>
    <property type="evidence" value="ECO:0007669"/>
    <property type="project" value="InterPro"/>
</dbReference>
<evidence type="ECO:0000313" key="11">
    <source>
        <dbReference type="Proteomes" id="UP000295717"/>
    </source>
</evidence>
<protein>
    <recommendedName>
        <fullName evidence="3">ferroxidase</fullName>
        <ecNumber evidence="3">1.16.3.1</ecNumber>
    </recommendedName>
</protein>
<comment type="caution">
    <text evidence="10">The sequence shown here is derived from an EMBL/GenBank/DDBJ whole genome shotgun (WGS) entry which is preliminary data.</text>
</comment>
<evidence type="ECO:0000256" key="8">
    <source>
        <dbReference type="ARBA" id="ARBA00036243"/>
    </source>
</evidence>
<evidence type="ECO:0000256" key="7">
    <source>
        <dbReference type="ARBA" id="ARBA00023004"/>
    </source>
</evidence>
<dbReference type="Proteomes" id="UP000295717">
    <property type="component" value="Unassembled WGS sequence"/>
</dbReference>
<evidence type="ECO:0000313" key="10">
    <source>
        <dbReference type="EMBL" id="TCT19172.1"/>
    </source>
</evidence>
<evidence type="ECO:0000256" key="4">
    <source>
        <dbReference type="ARBA" id="ARBA00022434"/>
    </source>
</evidence>
<dbReference type="RefSeq" id="WP_132978168.1">
    <property type="nucleotide sequence ID" value="NZ_SMAO01000009.1"/>
</dbReference>
<evidence type="ECO:0000256" key="6">
    <source>
        <dbReference type="ARBA" id="ARBA00022723"/>
    </source>
</evidence>
<comment type="similarity">
    <text evidence="2">Belongs to the bacterioferritin family.</text>
</comment>
<dbReference type="GO" id="GO:0004322">
    <property type="term" value="F:ferroxidase activity"/>
    <property type="evidence" value="ECO:0007669"/>
    <property type="project" value="UniProtKB-EC"/>
</dbReference>
<keyword evidence="4" id="KW-0409">Iron storage</keyword>
<dbReference type="PROSITE" id="PS50905">
    <property type="entry name" value="FERRITIN_LIKE"/>
    <property type="match status" value="1"/>
</dbReference>
<dbReference type="AlphaFoldDB" id="A0A4V2V0Z2"/>
<dbReference type="GO" id="GO:0005829">
    <property type="term" value="C:cytosol"/>
    <property type="evidence" value="ECO:0007669"/>
    <property type="project" value="TreeGrafter"/>
</dbReference>
<proteinExistence type="inferred from homology"/>
<evidence type="ECO:0000256" key="5">
    <source>
        <dbReference type="ARBA" id="ARBA00022617"/>
    </source>
</evidence>
<dbReference type="EMBL" id="SMAO01000009">
    <property type="protein sequence ID" value="TCT19172.1"/>
    <property type="molecule type" value="Genomic_DNA"/>
</dbReference>
<dbReference type="InterPro" id="IPR009040">
    <property type="entry name" value="Ferritin-like_diiron"/>
</dbReference>
<evidence type="ECO:0000256" key="2">
    <source>
        <dbReference type="ARBA" id="ARBA00008093"/>
    </source>
</evidence>
<evidence type="ECO:0000256" key="3">
    <source>
        <dbReference type="ARBA" id="ARBA00013107"/>
    </source>
</evidence>
<reference evidence="10 11" key="1">
    <citation type="submission" date="2019-03" db="EMBL/GenBank/DDBJ databases">
        <title>Genomic Encyclopedia of Type Strains, Phase IV (KMG-IV): sequencing the most valuable type-strain genomes for metagenomic binning, comparative biology and taxonomic classification.</title>
        <authorList>
            <person name="Goeker M."/>
        </authorList>
    </citation>
    <scope>NUCLEOTIDE SEQUENCE [LARGE SCALE GENOMIC DNA]</scope>
    <source>
        <strain evidence="10 11">DSM 13587</strain>
    </source>
</reference>
<dbReference type="PRINTS" id="PR00601">
    <property type="entry name" value="BACFERRITIN"/>
</dbReference>
<dbReference type="PANTHER" id="PTHR30295:SF0">
    <property type="entry name" value="BACTERIOFERRITIN"/>
    <property type="match status" value="1"/>
</dbReference>
<dbReference type="InterPro" id="IPR009078">
    <property type="entry name" value="Ferritin-like_SF"/>
</dbReference>
<name>A0A4V2V0Z2_9GAMM</name>
<dbReference type="InterPro" id="IPR012347">
    <property type="entry name" value="Ferritin-like"/>
</dbReference>
<comment type="catalytic activity">
    <reaction evidence="8">
        <text>Fe(2+)(in) = Fe(2+)(out)</text>
        <dbReference type="Rhea" id="RHEA:28486"/>
        <dbReference type="ChEBI" id="CHEBI:29033"/>
    </reaction>
</comment>
<organism evidence="10 11">
    <name type="scientific">Thiobaca trueperi</name>
    <dbReference type="NCBI Taxonomy" id="127458"/>
    <lineage>
        <taxon>Bacteria</taxon>
        <taxon>Pseudomonadati</taxon>
        <taxon>Pseudomonadota</taxon>
        <taxon>Gammaproteobacteria</taxon>
        <taxon>Chromatiales</taxon>
        <taxon>Chromatiaceae</taxon>
        <taxon>Thiobaca</taxon>
    </lineage>
</organism>
<dbReference type="InterPro" id="IPR008331">
    <property type="entry name" value="Ferritin_DPS_dom"/>
</dbReference>
<feature type="domain" description="Ferritin-like diiron" evidence="9">
    <location>
        <begin position="2"/>
        <end position="141"/>
    </location>
</feature>
<keyword evidence="11" id="KW-1185">Reference proteome</keyword>
<keyword evidence="7" id="KW-0408">Iron</keyword>
<keyword evidence="5" id="KW-0349">Heme</keyword>
<dbReference type="CDD" id="cd00657">
    <property type="entry name" value="Ferritin_like"/>
    <property type="match status" value="1"/>
</dbReference>
<dbReference type="Gene3D" id="1.20.1260.10">
    <property type="match status" value="1"/>
</dbReference>
<sequence>MMTSRETLLQELNKDLEWEYASAIQYVQHAATITGSRFDSIQKELLIHAQEEMEHAVMLSDQITFLGGVPSLEVEKRETSFSSVDMLQQDLTGEDQAITRYRERIAQAEELREYGLRRVLENILIQEEEHKRDLDTVLSDT</sequence>
<dbReference type="OrthoDB" id="4271929at2"/>